<keyword evidence="4 7" id="KW-0378">Hydrolase</keyword>
<comment type="caution">
    <text evidence="7">The sequence shown here is derived from an EMBL/GenBank/DDBJ whole genome shotgun (WGS) entry which is preliminary data.</text>
</comment>
<sequence>MVFRQLSTPEIARALELERGHALKGVGLEPDQSRIYPCGKLAAHLIGYTRREEPRAAEDFREFSYYVSDLVGVEGIERAFDRIPDSSDDTPQGLRGLPGYSLVEVNHLGFIKNRVISKIEPLHGNSVVLTVDSRAQRIAEQVIAGKRAALVVLDASNGDVLAAASSPSYNLSEGFTPFISGDYYKKLLKDP</sequence>
<reference evidence="7" key="1">
    <citation type="submission" date="2019-08" db="EMBL/GenBank/DDBJ databases">
        <authorList>
            <person name="Kucharzyk K."/>
            <person name="Murdoch R.W."/>
            <person name="Higgins S."/>
            <person name="Loffler F."/>
        </authorList>
    </citation>
    <scope>NUCLEOTIDE SEQUENCE</scope>
</reference>
<dbReference type="PANTHER" id="PTHR30627">
    <property type="entry name" value="PEPTIDOGLYCAN D,D-TRANSPEPTIDASE"/>
    <property type="match status" value="1"/>
</dbReference>
<dbReference type="GO" id="GO:0071555">
    <property type="term" value="P:cell wall organization"/>
    <property type="evidence" value="ECO:0007669"/>
    <property type="project" value="TreeGrafter"/>
</dbReference>
<dbReference type="Gene3D" id="3.40.710.10">
    <property type="entry name" value="DD-peptidase/beta-lactamase superfamily"/>
    <property type="match status" value="1"/>
</dbReference>
<dbReference type="EC" id="3.5.2.6" evidence="2"/>
<dbReference type="EMBL" id="VSSQ01077771">
    <property type="protein sequence ID" value="MPN27768.1"/>
    <property type="molecule type" value="Genomic_DNA"/>
</dbReference>
<evidence type="ECO:0000259" key="6">
    <source>
        <dbReference type="Pfam" id="PF03717"/>
    </source>
</evidence>
<dbReference type="Gene3D" id="3.90.1310.10">
    <property type="entry name" value="Penicillin-binding protein 2a (Domain 2)"/>
    <property type="match status" value="1"/>
</dbReference>
<keyword evidence="5" id="KW-0046">Antibiotic resistance</keyword>
<dbReference type="Pfam" id="PF03717">
    <property type="entry name" value="PBP_dimer"/>
    <property type="match status" value="1"/>
</dbReference>
<evidence type="ECO:0000313" key="7">
    <source>
        <dbReference type="EMBL" id="MPN27768.1"/>
    </source>
</evidence>
<dbReference type="SUPFAM" id="SSF56601">
    <property type="entry name" value="beta-lactamase/transpeptidase-like"/>
    <property type="match status" value="1"/>
</dbReference>
<dbReference type="InterPro" id="IPR050515">
    <property type="entry name" value="Beta-lactam/transpept"/>
</dbReference>
<proteinExistence type="predicted"/>
<keyword evidence="7" id="KW-0121">Carboxypeptidase</keyword>
<dbReference type="InterPro" id="IPR012338">
    <property type="entry name" value="Beta-lactam/transpept-like"/>
</dbReference>
<dbReference type="PANTHER" id="PTHR30627:SF6">
    <property type="entry name" value="BETA-LACTAMASE YBXI-RELATED"/>
    <property type="match status" value="1"/>
</dbReference>
<evidence type="ECO:0000256" key="4">
    <source>
        <dbReference type="ARBA" id="ARBA00022801"/>
    </source>
</evidence>
<keyword evidence="3" id="KW-0732">Signal</keyword>
<evidence type="ECO:0000256" key="1">
    <source>
        <dbReference type="ARBA" id="ARBA00001526"/>
    </source>
</evidence>
<name>A0A645GLG5_9ZZZZ</name>
<dbReference type="GO" id="GO:0046677">
    <property type="term" value="P:response to antibiotic"/>
    <property type="evidence" value="ECO:0007669"/>
    <property type="project" value="UniProtKB-KW"/>
</dbReference>
<gene>
    <name evidence="7" type="primary">mrdA_35</name>
    <name evidence="7" type="ORF">SDC9_175202</name>
</gene>
<organism evidence="7">
    <name type="scientific">bioreactor metagenome</name>
    <dbReference type="NCBI Taxonomy" id="1076179"/>
    <lineage>
        <taxon>unclassified sequences</taxon>
        <taxon>metagenomes</taxon>
        <taxon>ecological metagenomes</taxon>
    </lineage>
</organism>
<accession>A0A645GLG5</accession>
<dbReference type="GO" id="GO:0008800">
    <property type="term" value="F:beta-lactamase activity"/>
    <property type="evidence" value="ECO:0007669"/>
    <property type="project" value="UniProtKB-EC"/>
</dbReference>
<feature type="domain" description="Penicillin-binding protein dimerisation" evidence="6">
    <location>
        <begin position="5"/>
        <end position="111"/>
    </location>
</feature>
<keyword evidence="7" id="KW-0645">Protease</keyword>
<evidence type="ECO:0000256" key="5">
    <source>
        <dbReference type="ARBA" id="ARBA00023251"/>
    </source>
</evidence>
<comment type="catalytic activity">
    <reaction evidence="1">
        <text>a beta-lactam + H2O = a substituted beta-amino acid</text>
        <dbReference type="Rhea" id="RHEA:20401"/>
        <dbReference type="ChEBI" id="CHEBI:15377"/>
        <dbReference type="ChEBI" id="CHEBI:35627"/>
        <dbReference type="ChEBI" id="CHEBI:140347"/>
        <dbReference type="EC" id="3.5.2.6"/>
    </reaction>
</comment>
<dbReference type="GO" id="GO:0008658">
    <property type="term" value="F:penicillin binding"/>
    <property type="evidence" value="ECO:0007669"/>
    <property type="project" value="InterPro"/>
</dbReference>
<dbReference type="GO" id="GO:0004180">
    <property type="term" value="F:carboxypeptidase activity"/>
    <property type="evidence" value="ECO:0007669"/>
    <property type="project" value="UniProtKB-KW"/>
</dbReference>
<dbReference type="AlphaFoldDB" id="A0A645GLG5"/>
<dbReference type="InterPro" id="IPR005311">
    <property type="entry name" value="PBP_dimer"/>
</dbReference>
<protein>
    <recommendedName>
        <fullName evidence="2">beta-lactamase</fullName>
        <ecNumber evidence="2">3.5.2.6</ecNumber>
    </recommendedName>
</protein>
<dbReference type="SUPFAM" id="SSF56519">
    <property type="entry name" value="Penicillin binding protein dimerisation domain"/>
    <property type="match status" value="1"/>
</dbReference>
<dbReference type="InterPro" id="IPR036138">
    <property type="entry name" value="PBP_dimer_sf"/>
</dbReference>
<evidence type="ECO:0000256" key="2">
    <source>
        <dbReference type="ARBA" id="ARBA00012865"/>
    </source>
</evidence>
<evidence type="ECO:0000256" key="3">
    <source>
        <dbReference type="ARBA" id="ARBA00022729"/>
    </source>
</evidence>
<dbReference type="GO" id="GO:0005886">
    <property type="term" value="C:plasma membrane"/>
    <property type="evidence" value="ECO:0007669"/>
    <property type="project" value="TreeGrafter"/>
</dbReference>